<dbReference type="RefSeq" id="WP_111343938.1">
    <property type="nucleotide sequence ID" value="NZ_QLII01000001.1"/>
</dbReference>
<dbReference type="PANTHER" id="PTHR43818:SF5">
    <property type="entry name" value="OXIDOREDUCTASE FAMILY PROTEIN"/>
    <property type="match status" value="1"/>
</dbReference>
<organism evidence="3 4">
    <name type="scientific">Spirosoma telluris</name>
    <dbReference type="NCBI Taxonomy" id="2183553"/>
    <lineage>
        <taxon>Bacteria</taxon>
        <taxon>Pseudomonadati</taxon>
        <taxon>Bacteroidota</taxon>
        <taxon>Cytophagia</taxon>
        <taxon>Cytophagales</taxon>
        <taxon>Cytophagaceae</taxon>
        <taxon>Spirosoma</taxon>
    </lineage>
</organism>
<dbReference type="PANTHER" id="PTHR43818">
    <property type="entry name" value="BCDNA.GH03377"/>
    <property type="match status" value="1"/>
</dbReference>
<accession>A0A327NNU8</accession>
<dbReference type="Gene3D" id="3.40.50.720">
    <property type="entry name" value="NAD(P)-binding Rossmann-like Domain"/>
    <property type="match status" value="1"/>
</dbReference>
<reference evidence="3 4" key="1">
    <citation type="submission" date="2018-06" db="EMBL/GenBank/DDBJ databases">
        <title>Spirosoma sp. HMF3257 Genome sequencing and assembly.</title>
        <authorList>
            <person name="Kang H."/>
            <person name="Cha I."/>
            <person name="Kim H."/>
            <person name="Kang J."/>
            <person name="Joh K."/>
        </authorList>
    </citation>
    <scope>NUCLEOTIDE SEQUENCE [LARGE SCALE GENOMIC DNA]</scope>
    <source>
        <strain evidence="3 4">HMF3257</strain>
    </source>
</reference>
<comment type="caution">
    <text evidence="3">The sequence shown here is derived from an EMBL/GenBank/DDBJ whole genome shotgun (WGS) entry which is preliminary data.</text>
</comment>
<dbReference type="SUPFAM" id="SSF51735">
    <property type="entry name" value="NAD(P)-binding Rossmann-fold domains"/>
    <property type="match status" value="1"/>
</dbReference>
<dbReference type="SUPFAM" id="SSF55347">
    <property type="entry name" value="Glyceraldehyde-3-phosphate dehydrogenase-like, C-terminal domain"/>
    <property type="match status" value="1"/>
</dbReference>
<evidence type="ECO:0000313" key="3">
    <source>
        <dbReference type="EMBL" id="RAI75474.1"/>
    </source>
</evidence>
<dbReference type="Gene3D" id="3.30.360.10">
    <property type="entry name" value="Dihydrodipicolinate Reductase, domain 2"/>
    <property type="match status" value="1"/>
</dbReference>
<dbReference type="AlphaFoldDB" id="A0A327NNU8"/>
<dbReference type="GO" id="GO:0000166">
    <property type="term" value="F:nucleotide binding"/>
    <property type="evidence" value="ECO:0007669"/>
    <property type="project" value="InterPro"/>
</dbReference>
<evidence type="ECO:0000259" key="2">
    <source>
        <dbReference type="Pfam" id="PF19051"/>
    </source>
</evidence>
<dbReference type="InterPro" id="IPR050463">
    <property type="entry name" value="Gfo/Idh/MocA_oxidrdct_glycsds"/>
</dbReference>
<gene>
    <name evidence="3" type="ORF">HMF3257_17230</name>
</gene>
<evidence type="ECO:0000313" key="4">
    <source>
        <dbReference type="Proteomes" id="UP000249016"/>
    </source>
</evidence>
<dbReference type="InterPro" id="IPR036291">
    <property type="entry name" value="NAD(P)-bd_dom_sf"/>
</dbReference>
<proteinExistence type="predicted"/>
<protein>
    <submittedName>
        <fullName evidence="3">Gfo/Idh/MocA family oxidoreductase</fullName>
    </submittedName>
</protein>
<dbReference type="OrthoDB" id="9763611at2"/>
<dbReference type="Pfam" id="PF19051">
    <property type="entry name" value="GFO_IDH_MocA_C2"/>
    <property type="match status" value="1"/>
</dbReference>
<dbReference type="EMBL" id="QLII01000001">
    <property type="protein sequence ID" value="RAI75474.1"/>
    <property type="molecule type" value="Genomic_DNA"/>
</dbReference>
<feature type="domain" description="Gfo/Idh/MocA-like oxidoreductase bacterial type C-terminal" evidence="2">
    <location>
        <begin position="203"/>
        <end position="432"/>
    </location>
</feature>
<keyword evidence="4" id="KW-1185">Reference proteome</keyword>
<dbReference type="Pfam" id="PF01408">
    <property type="entry name" value="GFO_IDH_MocA"/>
    <property type="match status" value="1"/>
</dbReference>
<dbReference type="InterPro" id="IPR043906">
    <property type="entry name" value="Gfo/Idh/MocA_OxRdtase_bact_C"/>
</dbReference>
<sequence>MNRTDFLKTSALAGATLITDPTQVRAFITRQPAQKYRTALVGSGWWGGNILRCAVQAGQSKIVAMCDVDTRQLKKTSDELSKLTSDTPKLYRDYREMLAKEKPEIVIVATPDHWHPLIAIAAMQAGAHVYVEKPISHTINEGKAMVKAARQTGKMCQVGMHRRVSPHNVSGREFIKSGKVGKIGMARAFVHYAGGAGQPTPDGQAPAEMDWNMWCGPAPLRAYNPAMHPRGWRNFLDYANGTLGDWGIHWMDQILWVTEENHPRKVYSTGGRAIKQDSTDAPDHQVSTFEFDNFTAVWEHRTFGGNMAEKTHPQQAVGVYFYGTEGTFHMGWLDGWTFYPSDSKKPVIHQDAQLDKPDDQNIALLWANFLDSIKTNKLPVCDIEIGHRSTNMALLGMLSLKLGRSVEWDGKQILNDPEANKLLSRAYRGEWQYPV</sequence>
<feature type="domain" description="Gfo/Idh/MocA-like oxidoreductase N-terminal" evidence="1">
    <location>
        <begin position="37"/>
        <end position="159"/>
    </location>
</feature>
<evidence type="ECO:0000259" key="1">
    <source>
        <dbReference type="Pfam" id="PF01408"/>
    </source>
</evidence>
<dbReference type="Proteomes" id="UP000249016">
    <property type="component" value="Unassembled WGS sequence"/>
</dbReference>
<name>A0A327NNU8_9BACT</name>
<dbReference type="InterPro" id="IPR000683">
    <property type="entry name" value="Gfo/Idh/MocA-like_OxRdtase_N"/>
</dbReference>